<dbReference type="AlphaFoldDB" id="A0A0K8VTJ2"/>
<dbReference type="SMART" id="SM00569">
    <property type="entry name" value="L27"/>
    <property type="match status" value="1"/>
</dbReference>
<dbReference type="EMBL" id="GDHF01010120">
    <property type="protein sequence ID" value="JAI42194.1"/>
    <property type="molecule type" value="Transcribed_RNA"/>
</dbReference>
<feature type="region of interest" description="Disordered" evidence="1">
    <location>
        <begin position="690"/>
        <end position="755"/>
    </location>
</feature>
<accession>A0A0K8VTJ2</accession>
<dbReference type="FunFam" id="1.10.287.470:FF:000001">
    <property type="entry name" value="Disks large 1 isoform X3"/>
    <property type="match status" value="1"/>
</dbReference>
<reference evidence="3" key="1">
    <citation type="submission" date="2015-06" db="EMBL/GenBank/DDBJ databases">
        <authorList>
            <person name="Hoefler B.C."/>
            <person name="Straight P.D."/>
        </authorList>
    </citation>
    <scope>NUCLEOTIDE SEQUENCE</scope>
</reference>
<dbReference type="OrthoDB" id="78824at2759"/>
<dbReference type="Pfam" id="PF09058">
    <property type="entry name" value="L27_1"/>
    <property type="match status" value="1"/>
</dbReference>
<proteinExistence type="predicted"/>
<feature type="compositionally biased region" description="Polar residues" evidence="1">
    <location>
        <begin position="12"/>
        <end position="21"/>
    </location>
</feature>
<dbReference type="PROSITE" id="PS51022">
    <property type="entry name" value="L27"/>
    <property type="match status" value="1"/>
</dbReference>
<gene>
    <name evidence="3" type="primary">dlg1_10</name>
    <name evidence="3" type="ORF">c3_g1_i3</name>
</gene>
<feature type="compositionally biased region" description="Basic and acidic residues" evidence="1">
    <location>
        <begin position="690"/>
        <end position="704"/>
    </location>
</feature>
<sequence>MDTDSERERSSDPNLLTSSDNHTFHDDDDDDDDDYDDADSSAPEYGEDIGDMRDIDFGSISDVVTHAGSDVYDIDDDDDDDVDDDDNDNARTERTCLLVSDAYKVRRNRRSKSRQHVKRRLHQSLEREATIPLNTSKKRNYNKGIKATGKYTSEEDEEQVPLKQNSCDERQYEQSETDLGESVGAKETTDSYESAEVYTVQVIKISGNLGDSSVEDGDIDEEPFKSLDAPDDDTKNFNETIATAPVEFNVQPSTVVCGATQVSAEIDAKYNESSACLEELTDCAVPTAAHASFELFEEEIAVINTKVIEEESASDIREENDIIKDYQLKEFSKIEQHSVLVSDKNVNDEGDNDSCGGDDLTSSQCLTTAPKANAINNESNTSTTNIGSVLADEENWRDSVRESIECYYSAQDLLEYGHLLSSGLKTPDIESGYFEKSESDISRDENEVYTNNLSNRIRQRSFSKSYNTQLTNMSESLRFELNRFKTMIESIERERIYGQTPQTKQNTFESVTKAEESYNIDMEAEVTAAADAVAEAVSITVIGAETVEMTNAMDVDEEEEMDVEGAVGGDDDTRGYWSTVFGQASQIEETTPEMTLDERFADIQKAHRALELLEDYHSRLSEPQDRALRIAIERVIRIFKSRLFQALLDIQEFYELTLLDDSKTIQQKTAETLQIASKWEQDGHAIKIADNQRMKVDGDADIPKESAGVSASGTGASEGGSSSGAKVAARSPESAPYQNRQQQQQQPNTNVDTVSSEAVSVNVYNNNKHNSQCNSNNNNNIVSNSDVCITPIYHFNCLQMGN</sequence>
<feature type="region of interest" description="Disordered" evidence="1">
    <location>
        <begin position="69"/>
        <end position="93"/>
    </location>
</feature>
<dbReference type="GO" id="GO:0030054">
    <property type="term" value="C:cell junction"/>
    <property type="evidence" value="ECO:0007669"/>
    <property type="project" value="UniProtKB-ARBA"/>
</dbReference>
<organism evidence="3">
    <name type="scientific">Bactrocera latifrons</name>
    <name type="common">Malaysian fruit fly</name>
    <name type="synonym">Chaetodacus latifrons</name>
    <dbReference type="NCBI Taxonomy" id="174628"/>
    <lineage>
        <taxon>Eukaryota</taxon>
        <taxon>Metazoa</taxon>
        <taxon>Ecdysozoa</taxon>
        <taxon>Arthropoda</taxon>
        <taxon>Hexapoda</taxon>
        <taxon>Insecta</taxon>
        <taxon>Pterygota</taxon>
        <taxon>Neoptera</taxon>
        <taxon>Endopterygota</taxon>
        <taxon>Diptera</taxon>
        <taxon>Brachycera</taxon>
        <taxon>Muscomorpha</taxon>
        <taxon>Tephritoidea</taxon>
        <taxon>Tephritidae</taxon>
        <taxon>Bactrocera</taxon>
        <taxon>Bactrocera</taxon>
    </lineage>
</organism>
<evidence type="ECO:0000259" key="2">
    <source>
        <dbReference type="PROSITE" id="PS51022"/>
    </source>
</evidence>
<feature type="compositionally biased region" description="Basic and acidic residues" evidence="1">
    <location>
        <begin position="1"/>
        <end position="11"/>
    </location>
</feature>
<feature type="compositionally biased region" description="Basic residues" evidence="1">
    <location>
        <begin position="106"/>
        <end position="122"/>
    </location>
</feature>
<evidence type="ECO:0000313" key="3">
    <source>
        <dbReference type="EMBL" id="JAI42194.1"/>
    </source>
</evidence>
<feature type="compositionally biased region" description="Acidic residues" evidence="1">
    <location>
        <begin position="26"/>
        <end position="49"/>
    </location>
</feature>
<dbReference type="InterPro" id="IPR036892">
    <property type="entry name" value="L27_dom_sf"/>
</dbReference>
<evidence type="ECO:0000256" key="1">
    <source>
        <dbReference type="SAM" id="MobiDB-lite"/>
    </source>
</evidence>
<feature type="region of interest" description="Disordered" evidence="1">
    <location>
        <begin position="106"/>
        <end position="190"/>
    </location>
</feature>
<name>A0A0K8VTJ2_BACLA</name>
<feature type="compositionally biased region" description="Low complexity" evidence="1">
    <location>
        <begin position="706"/>
        <end position="715"/>
    </location>
</feature>
<protein>
    <submittedName>
        <fullName evidence="3">Disks large 1 tumor suppressor protein</fullName>
    </submittedName>
</protein>
<dbReference type="InterPro" id="IPR015143">
    <property type="entry name" value="L27_1"/>
</dbReference>
<dbReference type="InterPro" id="IPR004172">
    <property type="entry name" value="L27_dom"/>
</dbReference>
<dbReference type="SUPFAM" id="SSF101288">
    <property type="entry name" value="L27 domain"/>
    <property type="match status" value="1"/>
</dbReference>
<feature type="compositionally biased region" description="Acidic residues" evidence="1">
    <location>
        <begin position="72"/>
        <end position="87"/>
    </location>
</feature>
<feature type="domain" description="L27" evidence="2">
    <location>
        <begin position="602"/>
        <end position="662"/>
    </location>
</feature>
<feature type="region of interest" description="Disordered" evidence="1">
    <location>
        <begin position="1"/>
        <end position="56"/>
    </location>
</feature>
<dbReference type="Gene3D" id="1.10.287.470">
    <property type="entry name" value="Helix hairpin bin"/>
    <property type="match status" value="1"/>
</dbReference>